<dbReference type="SMART" id="SM00054">
    <property type="entry name" value="EFh"/>
    <property type="match status" value="3"/>
</dbReference>
<evidence type="ECO:0000259" key="3">
    <source>
        <dbReference type="PROSITE" id="PS50222"/>
    </source>
</evidence>
<dbReference type="GO" id="GO:0005509">
    <property type="term" value="F:calcium ion binding"/>
    <property type="evidence" value="ECO:0007669"/>
    <property type="project" value="InterPro"/>
</dbReference>
<dbReference type="InterPro" id="IPR018247">
    <property type="entry name" value="EF_Hand_1_Ca_BS"/>
</dbReference>
<keyword evidence="1" id="KW-0677">Repeat</keyword>
<dbReference type="STRING" id="6205.A0A0R3X430"/>
<dbReference type="Gene3D" id="1.10.238.10">
    <property type="entry name" value="EF-hand"/>
    <property type="match status" value="2"/>
</dbReference>
<dbReference type="Pfam" id="PF13499">
    <property type="entry name" value="EF-hand_7"/>
    <property type="match status" value="1"/>
</dbReference>
<gene>
    <name evidence="4" type="ORF">TTAC_LOCUS8126</name>
</gene>
<reference evidence="4 5" key="2">
    <citation type="submission" date="2018-11" db="EMBL/GenBank/DDBJ databases">
        <authorList>
            <consortium name="Pathogen Informatics"/>
        </authorList>
    </citation>
    <scope>NUCLEOTIDE SEQUENCE [LARGE SCALE GENOMIC DNA]</scope>
</reference>
<dbReference type="CDD" id="cd00051">
    <property type="entry name" value="EFh"/>
    <property type="match status" value="1"/>
</dbReference>
<dbReference type="PANTHER" id="PTHR23048:SF0">
    <property type="entry name" value="CALMODULIN LIKE 3"/>
    <property type="match status" value="1"/>
</dbReference>
<dbReference type="GO" id="GO:0016460">
    <property type="term" value="C:myosin II complex"/>
    <property type="evidence" value="ECO:0007669"/>
    <property type="project" value="TreeGrafter"/>
</dbReference>
<protein>
    <submittedName>
        <fullName evidence="6">EF-hand domain-containing protein</fullName>
    </submittedName>
</protein>
<keyword evidence="5" id="KW-1185">Reference proteome</keyword>
<evidence type="ECO:0000313" key="4">
    <source>
        <dbReference type="EMBL" id="VDM32629.1"/>
    </source>
</evidence>
<dbReference type="PROSITE" id="PS50222">
    <property type="entry name" value="EF_HAND_2"/>
    <property type="match status" value="2"/>
</dbReference>
<keyword evidence="2" id="KW-0106">Calcium</keyword>
<dbReference type="AlphaFoldDB" id="A0A0R3X430"/>
<feature type="domain" description="EF-hand" evidence="3">
    <location>
        <begin position="130"/>
        <end position="165"/>
    </location>
</feature>
<feature type="domain" description="EF-hand" evidence="3">
    <location>
        <begin position="21"/>
        <end position="56"/>
    </location>
</feature>
<dbReference type="EMBL" id="UYWX01020451">
    <property type="protein sequence ID" value="VDM32629.1"/>
    <property type="molecule type" value="Genomic_DNA"/>
</dbReference>
<evidence type="ECO:0000313" key="5">
    <source>
        <dbReference type="Proteomes" id="UP000274429"/>
    </source>
</evidence>
<evidence type="ECO:0000313" key="6">
    <source>
        <dbReference type="WBParaSite" id="TTAC_0000814101-mRNA-1"/>
    </source>
</evidence>
<dbReference type="OrthoDB" id="6254546at2759"/>
<evidence type="ECO:0000256" key="2">
    <source>
        <dbReference type="ARBA" id="ARBA00022837"/>
    </source>
</evidence>
<dbReference type="Proteomes" id="UP000274429">
    <property type="component" value="Unassembled WGS sequence"/>
</dbReference>
<dbReference type="SUPFAM" id="SSF47473">
    <property type="entry name" value="EF-hand"/>
    <property type="match status" value="1"/>
</dbReference>
<proteinExistence type="predicted"/>
<organism evidence="6">
    <name type="scientific">Hydatigena taeniaeformis</name>
    <name type="common">Feline tapeworm</name>
    <name type="synonym">Taenia taeniaeformis</name>
    <dbReference type="NCBI Taxonomy" id="6205"/>
    <lineage>
        <taxon>Eukaryota</taxon>
        <taxon>Metazoa</taxon>
        <taxon>Spiralia</taxon>
        <taxon>Lophotrochozoa</taxon>
        <taxon>Platyhelminthes</taxon>
        <taxon>Cestoda</taxon>
        <taxon>Eucestoda</taxon>
        <taxon>Cyclophyllidea</taxon>
        <taxon>Taeniidae</taxon>
        <taxon>Hydatigera</taxon>
    </lineage>
</organism>
<evidence type="ECO:0000256" key="1">
    <source>
        <dbReference type="ARBA" id="ARBA00022737"/>
    </source>
</evidence>
<dbReference type="FunFam" id="1.10.238.10:FF:000001">
    <property type="entry name" value="Calmodulin 1"/>
    <property type="match status" value="1"/>
</dbReference>
<accession>A0A0R3X430</accession>
<dbReference type="WBParaSite" id="TTAC_0000814101-mRNA-1">
    <property type="protein sequence ID" value="TTAC_0000814101-mRNA-1"/>
    <property type="gene ID" value="TTAC_0000814101"/>
</dbReference>
<name>A0A0R3X430_HYDTA</name>
<dbReference type="PANTHER" id="PTHR23048">
    <property type="entry name" value="MYOSIN LIGHT CHAIN 1, 3"/>
    <property type="match status" value="1"/>
</dbReference>
<dbReference type="Pfam" id="PF13833">
    <property type="entry name" value="EF-hand_8"/>
    <property type="match status" value="1"/>
</dbReference>
<dbReference type="PROSITE" id="PS00018">
    <property type="entry name" value="EF_HAND_1"/>
    <property type="match status" value="1"/>
</dbReference>
<dbReference type="InterPro" id="IPR002048">
    <property type="entry name" value="EF_hand_dom"/>
</dbReference>
<dbReference type="InterPro" id="IPR050230">
    <property type="entry name" value="CALM/Myosin/TropC-like"/>
</dbReference>
<dbReference type="InterPro" id="IPR011992">
    <property type="entry name" value="EF-hand-dom_pair"/>
</dbReference>
<reference evidence="6" key="1">
    <citation type="submission" date="2017-02" db="UniProtKB">
        <authorList>
            <consortium name="WormBaseParasite"/>
        </authorList>
    </citation>
    <scope>IDENTIFICATION</scope>
</reference>
<sequence>METGFLSCSASRGIKYNFTTKQKDEIKCAFDLLDEKGVGIIEIQDLAIVVRALGINLTPVDISKIIRRYDPKKTGNLDFRGFLGIVEKIMLADFADEEIVKAFQIYCQTDAECITFDDTRLIARQLNEDISEEELKELFNGADLNNDGVIDFNEFAALLKRSPYSPNQCTV</sequence>